<dbReference type="Proteomes" id="UP000214975">
    <property type="component" value="Chromosome"/>
</dbReference>
<dbReference type="PANTHER" id="PTHR33397">
    <property type="entry name" value="UPF0331 PROTEIN YUTE"/>
    <property type="match status" value="1"/>
</dbReference>
<dbReference type="NCBIfam" id="NF047751">
    <property type="entry name" value="HepT_toxin"/>
    <property type="match status" value="1"/>
</dbReference>
<reference evidence="5 6" key="1">
    <citation type="submission" date="2016-08" db="EMBL/GenBank/DDBJ databases">
        <title>A novel genetic cassette of butanologenic Thermoanaerobacterium thermosaccharolyticum that directly convert cellulose to butanol.</title>
        <authorList>
            <person name="Li T."/>
            <person name="He J."/>
        </authorList>
    </citation>
    <scope>NUCLEOTIDE SEQUENCE [LARGE SCALE GENOMIC DNA]</scope>
    <source>
        <strain evidence="5 6">TG57</strain>
    </source>
</reference>
<keyword evidence="1" id="KW-1277">Toxin-antitoxin system</keyword>
<evidence type="ECO:0000256" key="2">
    <source>
        <dbReference type="ARBA" id="ARBA00022722"/>
    </source>
</evidence>
<dbReference type="GO" id="GO:0004540">
    <property type="term" value="F:RNA nuclease activity"/>
    <property type="evidence" value="ECO:0007669"/>
    <property type="project" value="InterPro"/>
</dbReference>
<proteinExistence type="inferred from homology"/>
<sequence>MPYDIEKILKKITIIRNCIKNLEELANLKPKEFVSDFIYYDSAKYNLQIAIEAMIDIGNHIISRKGLDSPKTYADTFEILGKYNILPIDMVNTYKQMAKFRNRIVHFYDDVNEEEIYSILQNNLKDFENYINSIGKFLGQKLT</sequence>
<dbReference type="EMBL" id="CP016893">
    <property type="protein sequence ID" value="AST57262.1"/>
    <property type="molecule type" value="Genomic_DNA"/>
</dbReference>
<gene>
    <name evidence="5" type="ORF">Thert_01165</name>
</gene>
<evidence type="ECO:0000313" key="6">
    <source>
        <dbReference type="Proteomes" id="UP000214975"/>
    </source>
</evidence>
<evidence type="ECO:0000256" key="1">
    <source>
        <dbReference type="ARBA" id="ARBA00022649"/>
    </source>
</evidence>
<dbReference type="RefSeq" id="WP_094397143.1">
    <property type="nucleotide sequence ID" value="NZ_CP016893.1"/>
</dbReference>
<dbReference type="Gene3D" id="1.20.120.580">
    <property type="entry name" value="bsu32300-like"/>
    <property type="match status" value="1"/>
</dbReference>
<evidence type="ECO:0000256" key="3">
    <source>
        <dbReference type="ARBA" id="ARBA00022801"/>
    </source>
</evidence>
<protein>
    <submittedName>
        <fullName evidence="5">Putative toxin-antitoxin system, antitoxin component</fullName>
    </submittedName>
</protein>
<dbReference type="InterPro" id="IPR037038">
    <property type="entry name" value="HepT-like_sf"/>
</dbReference>
<dbReference type="GO" id="GO:0110001">
    <property type="term" value="C:toxin-antitoxin complex"/>
    <property type="evidence" value="ECO:0007669"/>
    <property type="project" value="InterPro"/>
</dbReference>
<organism evidence="5 6">
    <name type="scientific">Thermoanaerobacterium thermosaccharolyticum</name>
    <name type="common">Clostridium thermosaccharolyticum</name>
    <dbReference type="NCBI Taxonomy" id="1517"/>
    <lineage>
        <taxon>Bacteria</taxon>
        <taxon>Bacillati</taxon>
        <taxon>Bacillota</taxon>
        <taxon>Clostridia</taxon>
        <taxon>Thermoanaerobacterales</taxon>
        <taxon>Thermoanaerobacteraceae</taxon>
        <taxon>Thermoanaerobacterium</taxon>
    </lineage>
</organism>
<dbReference type="Pfam" id="PF01934">
    <property type="entry name" value="HepT-like"/>
    <property type="match status" value="1"/>
</dbReference>
<evidence type="ECO:0000313" key="5">
    <source>
        <dbReference type="EMBL" id="AST57262.1"/>
    </source>
</evidence>
<dbReference type="AlphaFoldDB" id="A0A223HXU4"/>
<dbReference type="InterPro" id="IPR052379">
    <property type="entry name" value="Type_VII_TA_RNase"/>
</dbReference>
<keyword evidence="3" id="KW-0378">Hydrolase</keyword>
<keyword evidence="2" id="KW-0540">Nuclease</keyword>
<accession>A0A223HXU4</accession>
<dbReference type="PANTHER" id="PTHR33397:SF5">
    <property type="entry name" value="RNASE YUTE-RELATED"/>
    <property type="match status" value="1"/>
</dbReference>
<dbReference type="GO" id="GO:0016787">
    <property type="term" value="F:hydrolase activity"/>
    <property type="evidence" value="ECO:0007669"/>
    <property type="project" value="UniProtKB-KW"/>
</dbReference>
<dbReference type="SUPFAM" id="SSF81593">
    <property type="entry name" value="Nucleotidyltransferase substrate binding subunit/domain"/>
    <property type="match status" value="1"/>
</dbReference>
<evidence type="ECO:0000256" key="4">
    <source>
        <dbReference type="ARBA" id="ARBA00024207"/>
    </source>
</evidence>
<comment type="similarity">
    <text evidence="4">Belongs to the HepT RNase toxin family.</text>
</comment>
<dbReference type="InterPro" id="IPR008201">
    <property type="entry name" value="HepT-like"/>
</dbReference>
<name>A0A223HXU4_THETR</name>